<protein>
    <submittedName>
        <fullName evidence="1">Uncharacterized protein</fullName>
    </submittedName>
</protein>
<dbReference type="AlphaFoldDB" id="A0A9E5DCR3"/>
<proteinExistence type="predicted"/>
<accession>A0A9E5DCR3</accession>
<evidence type="ECO:0000313" key="1">
    <source>
        <dbReference type="EMBL" id="MCT8336313.1"/>
    </source>
</evidence>
<gene>
    <name evidence="1" type="ORF">FKB36_02075</name>
</gene>
<organism evidence="1 2">
    <name type="scientific">Methanoculleus formosensis</name>
    <dbReference type="NCBI Taxonomy" id="2590886"/>
    <lineage>
        <taxon>Archaea</taxon>
        <taxon>Methanobacteriati</taxon>
        <taxon>Methanobacteriota</taxon>
        <taxon>Stenosarchaea group</taxon>
        <taxon>Methanomicrobia</taxon>
        <taxon>Methanomicrobiales</taxon>
        <taxon>Methanomicrobiaceae</taxon>
        <taxon>Methanoculleus</taxon>
    </lineage>
</organism>
<evidence type="ECO:0000313" key="2">
    <source>
        <dbReference type="Proteomes" id="UP001065682"/>
    </source>
</evidence>
<sequence length="171" mass="19513">MPYDGVYLRRNTREVTAMAAEGQQVKVRRISGVSLDHRDFDEREMVTRGIVMRMIVRFRREWDELREKESGNALVLSSNAMLERCSHQIYNTACEMRTVLGEELAGELRCLAAETIKTANILIMLGCAEECRERSETLATEAFLRIERCLALVQKGTGCPATRDTTAHREE</sequence>
<comment type="caution">
    <text evidence="1">The sequence shown here is derived from an EMBL/GenBank/DDBJ whole genome shotgun (WGS) entry which is preliminary data.</text>
</comment>
<name>A0A9E5DCR3_9EURY</name>
<dbReference type="Proteomes" id="UP001065682">
    <property type="component" value="Unassembled WGS sequence"/>
</dbReference>
<keyword evidence="2" id="KW-1185">Reference proteome</keyword>
<reference evidence="1" key="1">
    <citation type="submission" date="2019-06" db="EMBL/GenBank/DDBJ databases">
        <title>Methanoculleus strain from Tamsui River, Taipei, Taiwan.</title>
        <authorList>
            <person name="You Y.-T."/>
            <person name="Chen S.-C."/>
            <person name="Lai S.-J."/>
            <person name="Lee Y.-C."/>
            <person name="Lai M.-C."/>
        </authorList>
    </citation>
    <scope>NUCLEOTIDE SEQUENCE</scope>
    <source>
        <strain evidence="1">Afa-1</strain>
    </source>
</reference>
<dbReference type="EMBL" id="VHLL01000001">
    <property type="protein sequence ID" value="MCT8336313.1"/>
    <property type="molecule type" value="Genomic_DNA"/>
</dbReference>